<feature type="domain" description="Gfo/Idh/MocA-like oxidoreductase N-terminal" evidence="2">
    <location>
        <begin position="5"/>
        <end position="129"/>
    </location>
</feature>
<evidence type="ECO:0000259" key="3">
    <source>
        <dbReference type="Pfam" id="PF22725"/>
    </source>
</evidence>
<dbReference type="SUPFAM" id="SSF55347">
    <property type="entry name" value="Glyceraldehyde-3-phosphate dehydrogenase-like, C-terminal domain"/>
    <property type="match status" value="1"/>
</dbReference>
<evidence type="ECO:0000256" key="1">
    <source>
        <dbReference type="ARBA" id="ARBA00023002"/>
    </source>
</evidence>
<dbReference type="Gene3D" id="3.30.360.10">
    <property type="entry name" value="Dihydrodipicolinate Reductase, domain 2"/>
    <property type="match status" value="1"/>
</dbReference>
<keyword evidence="1" id="KW-0560">Oxidoreductase</keyword>
<dbReference type="PANTHER" id="PTHR43818">
    <property type="entry name" value="BCDNA.GH03377"/>
    <property type="match status" value="1"/>
</dbReference>
<comment type="caution">
    <text evidence="4">The sequence shown here is derived from an EMBL/GenBank/DDBJ whole genome shotgun (WGS) entry which is preliminary data.</text>
</comment>
<feature type="domain" description="GFO/IDH/MocA-like oxidoreductase" evidence="3">
    <location>
        <begin position="175"/>
        <end position="275"/>
    </location>
</feature>
<dbReference type="AlphaFoldDB" id="A0A6B1DTY1"/>
<dbReference type="Pfam" id="PF01408">
    <property type="entry name" value="GFO_IDH_MocA"/>
    <property type="match status" value="1"/>
</dbReference>
<proteinExistence type="predicted"/>
<dbReference type="InterPro" id="IPR036291">
    <property type="entry name" value="NAD(P)-bd_dom_sf"/>
</dbReference>
<protein>
    <submittedName>
        <fullName evidence="4">Gfo/Idh/MocA family oxidoreductase</fullName>
    </submittedName>
</protein>
<dbReference type="InterPro" id="IPR000683">
    <property type="entry name" value="Gfo/Idh/MocA-like_OxRdtase_N"/>
</dbReference>
<dbReference type="GO" id="GO:0016491">
    <property type="term" value="F:oxidoreductase activity"/>
    <property type="evidence" value="ECO:0007669"/>
    <property type="project" value="UniProtKB-KW"/>
</dbReference>
<organism evidence="4">
    <name type="scientific">Caldilineaceae bacterium SB0662_bin_9</name>
    <dbReference type="NCBI Taxonomy" id="2605258"/>
    <lineage>
        <taxon>Bacteria</taxon>
        <taxon>Bacillati</taxon>
        <taxon>Chloroflexota</taxon>
        <taxon>Caldilineae</taxon>
        <taxon>Caldilineales</taxon>
        <taxon>Caldilineaceae</taxon>
    </lineage>
</organism>
<evidence type="ECO:0000313" key="4">
    <source>
        <dbReference type="EMBL" id="MYD91179.1"/>
    </source>
</evidence>
<name>A0A6B1DTY1_9CHLR</name>
<dbReference type="GO" id="GO:0000166">
    <property type="term" value="F:nucleotide binding"/>
    <property type="evidence" value="ECO:0007669"/>
    <property type="project" value="InterPro"/>
</dbReference>
<dbReference type="Gene3D" id="3.40.50.720">
    <property type="entry name" value="NAD(P)-binding Rossmann-like Domain"/>
    <property type="match status" value="1"/>
</dbReference>
<dbReference type="InterPro" id="IPR050463">
    <property type="entry name" value="Gfo/Idh/MocA_oxidrdct_glycsds"/>
</dbReference>
<dbReference type="EMBL" id="VXPY01000090">
    <property type="protein sequence ID" value="MYD91179.1"/>
    <property type="molecule type" value="Genomic_DNA"/>
</dbReference>
<dbReference type="Pfam" id="PF22725">
    <property type="entry name" value="GFO_IDH_MocA_C3"/>
    <property type="match status" value="1"/>
</dbReference>
<dbReference type="InterPro" id="IPR055170">
    <property type="entry name" value="GFO_IDH_MocA-like_dom"/>
</dbReference>
<accession>A0A6B1DTY1</accession>
<dbReference type="SUPFAM" id="SSF51735">
    <property type="entry name" value="NAD(P)-binding Rossmann-fold domains"/>
    <property type="match status" value="1"/>
</dbReference>
<dbReference type="PANTHER" id="PTHR43818:SF11">
    <property type="entry name" value="BCDNA.GH03377"/>
    <property type="match status" value="1"/>
</dbReference>
<gene>
    <name evidence="4" type="ORF">F4Y08_12715</name>
</gene>
<evidence type="ECO:0000259" key="2">
    <source>
        <dbReference type="Pfam" id="PF01408"/>
    </source>
</evidence>
<reference evidence="4" key="1">
    <citation type="submission" date="2019-09" db="EMBL/GenBank/DDBJ databases">
        <title>Characterisation of the sponge microbiome using genome-centric metagenomics.</title>
        <authorList>
            <person name="Engelberts J.P."/>
            <person name="Robbins S.J."/>
            <person name="De Goeij J.M."/>
            <person name="Aranda M."/>
            <person name="Bell S.C."/>
            <person name="Webster N.S."/>
        </authorList>
    </citation>
    <scope>NUCLEOTIDE SEQUENCE</scope>
    <source>
        <strain evidence="4">SB0662_bin_9</strain>
    </source>
</reference>
<sequence>MTMAVRIGVVGLGQRGLQHLKALVRLQDEGRAQVTALCDAVPANLDAVKLKRFVPALDADAVFRTSDFNAVLESSSCDALFIAIPPSLHRDEVVRAAQAGLHLMVEKPMSLDLVQALAMQDAIEAAGVLSCCGFQQRFDPRHEAVHRYVQDRRVVLATYAFHTSLERHDAKHADTARHGGPRNRVWTASRAWSGTTVVEGGIHPLDLWRYWCGDVDWVQAAYVPRAEEDVVDQADNPYAYSVQFGFANGAVGNLVLSRLRRVYNLLADHRIFCTESQIEVQPDTVMAFRYEGPYPPSTEPDREAVARTLWSGDAAEGTYEFGKAFVRSVAKGDPSLIRSPFRDGMNSLAAVLAANESHARNGARIHLAEWIGTVGRTTRG</sequence>